<gene>
    <name evidence="2" type="ORF">F4827_003253</name>
</gene>
<dbReference type="Pfam" id="PF04965">
    <property type="entry name" value="GPW_gp25"/>
    <property type="match status" value="1"/>
</dbReference>
<accession>A0A7W9TXT5</accession>
<dbReference type="EMBL" id="JACHBW010000008">
    <property type="protein sequence ID" value="MBB6103398.1"/>
    <property type="molecule type" value="Genomic_DNA"/>
</dbReference>
<dbReference type="Gene3D" id="3.10.450.40">
    <property type="match status" value="1"/>
</dbReference>
<dbReference type="RefSeq" id="WP_183724895.1">
    <property type="nucleotide sequence ID" value="NZ_JACHBW010000008.1"/>
</dbReference>
<keyword evidence="3" id="KW-1185">Reference proteome</keyword>
<evidence type="ECO:0000259" key="1">
    <source>
        <dbReference type="Pfam" id="PF04965"/>
    </source>
</evidence>
<dbReference type="Proteomes" id="UP000571554">
    <property type="component" value="Unassembled WGS sequence"/>
</dbReference>
<dbReference type="SUPFAM" id="SSF160719">
    <property type="entry name" value="gpW/gp25-like"/>
    <property type="match status" value="1"/>
</dbReference>
<comment type="caution">
    <text evidence="2">The sequence shown here is derived from an EMBL/GenBank/DDBJ whole genome shotgun (WGS) entry which is preliminary data.</text>
</comment>
<dbReference type="PANTHER" id="PTHR38595:SF1">
    <property type="entry name" value="TYPE VI SECRETION SYSTEM COMPONENT TSSE1"/>
    <property type="match status" value="1"/>
</dbReference>
<feature type="domain" description="IraD/Gp25-like" evidence="1">
    <location>
        <begin position="44"/>
        <end position="134"/>
    </location>
</feature>
<evidence type="ECO:0000313" key="2">
    <source>
        <dbReference type="EMBL" id="MBB6103398.1"/>
    </source>
</evidence>
<dbReference type="NCBIfam" id="TIGR03357">
    <property type="entry name" value="VI_zyme"/>
    <property type="match status" value="1"/>
</dbReference>
<name>A0A7W9TXT5_9BURK</name>
<dbReference type="PANTHER" id="PTHR38595">
    <property type="entry name" value="CYTOPLASMIC PROTEIN-RELATED"/>
    <property type="match status" value="1"/>
</dbReference>
<dbReference type="InterPro" id="IPR053176">
    <property type="entry name" value="T6SS_TssE1-like"/>
</dbReference>
<dbReference type="InterPro" id="IPR017737">
    <property type="entry name" value="TssE1-like"/>
</dbReference>
<dbReference type="AlphaFoldDB" id="A0A7W9TXT5"/>
<proteinExistence type="predicted"/>
<sequence length="160" mass="17610">MPPLRPPPFVAPMPLFERLADDAPFDAHERTHALAARMLDAQGLRDSVRAELLRLLNTRRGRSSPDAADVLHYGLPDWSALSAARAGDRGTLERDVAQAIRAFEPRLAAPRVTIEPDADAPWRLCLRIGGLLRGHDGAQQPARFIVRFDADSHTPGIVDE</sequence>
<dbReference type="InterPro" id="IPR007048">
    <property type="entry name" value="IraD/Gp25-like"/>
</dbReference>
<protein>
    <submittedName>
        <fullName evidence="2">Type VI secretion system lysozyme-like protein</fullName>
    </submittedName>
</protein>
<organism evidence="2 3">
    <name type="scientific">Paraburkholderia bannensis</name>
    <dbReference type="NCBI Taxonomy" id="765414"/>
    <lineage>
        <taxon>Bacteria</taxon>
        <taxon>Pseudomonadati</taxon>
        <taxon>Pseudomonadota</taxon>
        <taxon>Betaproteobacteria</taxon>
        <taxon>Burkholderiales</taxon>
        <taxon>Burkholderiaceae</taxon>
        <taxon>Paraburkholderia</taxon>
    </lineage>
</organism>
<reference evidence="2 3" key="1">
    <citation type="submission" date="2020-08" db="EMBL/GenBank/DDBJ databases">
        <title>Above-ground endophytic microbial communities from plants in different locations in the United States.</title>
        <authorList>
            <person name="Frank C."/>
        </authorList>
    </citation>
    <scope>NUCLEOTIDE SEQUENCE [LARGE SCALE GENOMIC DNA]</scope>
    <source>
        <strain evidence="2 3">WP4_2_2</strain>
    </source>
</reference>
<evidence type="ECO:0000313" key="3">
    <source>
        <dbReference type="Proteomes" id="UP000571554"/>
    </source>
</evidence>